<dbReference type="InterPro" id="IPR051057">
    <property type="entry name" value="PI-PLC_domain"/>
</dbReference>
<dbReference type="InterPro" id="IPR000909">
    <property type="entry name" value="PLipase_C_PInositol-sp_X_dom"/>
</dbReference>
<dbReference type="Gene3D" id="3.20.20.190">
    <property type="entry name" value="Phosphatidylinositol (PI) phosphodiesterase"/>
    <property type="match status" value="1"/>
</dbReference>
<keyword evidence="3" id="KW-1185">Reference proteome</keyword>
<dbReference type="GO" id="GO:0008081">
    <property type="term" value="F:phosphoric diester hydrolase activity"/>
    <property type="evidence" value="ECO:0007669"/>
    <property type="project" value="InterPro"/>
</dbReference>
<dbReference type="Proteomes" id="UP001168821">
    <property type="component" value="Unassembled WGS sequence"/>
</dbReference>
<dbReference type="GO" id="GO:0006629">
    <property type="term" value="P:lipid metabolic process"/>
    <property type="evidence" value="ECO:0007669"/>
    <property type="project" value="InterPro"/>
</dbReference>
<dbReference type="AlphaFoldDB" id="A0AA38M6A9"/>
<dbReference type="PANTHER" id="PTHR13593">
    <property type="match status" value="1"/>
</dbReference>
<reference evidence="2" key="1">
    <citation type="journal article" date="2023" name="G3 (Bethesda)">
        <title>Whole genome assemblies of Zophobas morio and Tenebrio molitor.</title>
        <authorList>
            <person name="Kaur S."/>
            <person name="Stinson S.A."/>
            <person name="diCenzo G.C."/>
        </authorList>
    </citation>
    <scope>NUCLEOTIDE SEQUENCE</scope>
    <source>
        <strain evidence="2">QUZm001</strain>
    </source>
</reference>
<name>A0AA38M6A9_9CUCU</name>
<evidence type="ECO:0000259" key="1">
    <source>
        <dbReference type="SMART" id="SM00148"/>
    </source>
</evidence>
<feature type="domain" description="Phosphatidylinositol-specific phospholipase C X" evidence="1">
    <location>
        <begin position="18"/>
        <end position="190"/>
    </location>
</feature>
<organism evidence="2 3">
    <name type="scientific">Zophobas morio</name>
    <dbReference type="NCBI Taxonomy" id="2755281"/>
    <lineage>
        <taxon>Eukaryota</taxon>
        <taxon>Metazoa</taxon>
        <taxon>Ecdysozoa</taxon>
        <taxon>Arthropoda</taxon>
        <taxon>Hexapoda</taxon>
        <taxon>Insecta</taxon>
        <taxon>Pterygota</taxon>
        <taxon>Neoptera</taxon>
        <taxon>Endopterygota</taxon>
        <taxon>Coleoptera</taxon>
        <taxon>Polyphaga</taxon>
        <taxon>Cucujiformia</taxon>
        <taxon>Tenebrionidae</taxon>
        <taxon>Zophobas</taxon>
    </lineage>
</organism>
<dbReference type="CDD" id="cd08616">
    <property type="entry name" value="PI-PLCXD1c"/>
    <property type="match status" value="1"/>
</dbReference>
<dbReference type="InterPro" id="IPR017946">
    <property type="entry name" value="PLC-like_Pdiesterase_TIM-brl"/>
</dbReference>
<gene>
    <name evidence="2" type="ORF">Zmor_022295</name>
</gene>
<evidence type="ECO:0000313" key="2">
    <source>
        <dbReference type="EMBL" id="KAJ3644573.1"/>
    </source>
</evidence>
<dbReference type="Pfam" id="PF00388">
    <property type="entry name" value="PI-PLC-X"/>
    <property type="match status" value="1"/>
</dbReference>
<dbReference type="EMBL" id="JALNTZ010000007">
    <property type="protein sequence ID" value="KAJ3644573.1"/>
    <property type="molecule type" value="Genomic_DNA"/>
</dbReference>
<evidence type="ECO:0000313" key="3">
    <source>
        <dbReference type="Proteomes" id="UP001168821"/>
    </source>
</evidence>
<accession>A0AA38M6A9</accession>
<dbReference type="PANTHER" id="PTHR13593:SF113">
    <property type="entry name" value="SI:DKEY-266F7.9"/>
    <property type="match status" value="1"/>
</dbReference>
<dbReference type="PROSITE" id="PS50007">
    <property type="entry name" value="PIPLC_X_DOMAIN"/>
    <property type="match status" value="1"/>
</dbReference>
<comment type="caution">
    <text evidence="2">The sequence shown here is derived from an EMBL/GenBank/DDBJ whole genome shotgun (WGS) entry which is preliminary data.</text>
</comment>
<sequence length="310" mass="36101">MVNLAIDLEFWMTNLPDKLRKLPVIHLAIPGSHDSTTYAINHTSKISPDARKPIQLLKFLEPLLRPLIIKWSKTQSTNITQQLNAGIRYFDLRIAMKPHSQNYYFVHNLYSECVDTVLTQINSFVEEHSSEIVILDFQHFFNLLLSDHKRLVNQLKSIFGHKLLPYSYSMKHVTLDYMKEHSYQVLLVYRGDISNVEEVLWPAMSFPTPWPDTFKIPVLIDFINQGLKNRNCALGFVSQCVLTPTVWFAFRHIFSSLKNKCVLPLEPQKYEWLRQQKPGDSGLNIVISDFVEYQDFAFSKTVINLNQKLL</sequence>
<protein>
    <recommendedName>
        <fullName evidence="1">Phosphatidylinositol-specific phospholipase C X domain-containing protein</fullName>
    </recommendedName>
</protein>
<proteinExistence type="predicted"/>
<dbReference type="InterPro" id="IPR042158">
    <property type="entry name" value="PLCXD1/2/3"/>
</dbReference>
<dbReference type="SUPFAM" id="SSF51695">
    <property type="entry name" value="PLC-like phosphodiesterases"/>
    <property type="match status" value="1"/>
</dbReference>
<dbReference type="SMART" id="SM00148">
    <property type="entry name" value="PLCXc"/>
    <property type="match status" value="1"/>
</dbReference>